<comment type="similarity">
    <text evidence="1">Belongs to the peptidase M1 family.</text>
</comment>
<dbReference type="Gene3D" id="2.60.40.1910">
    <property type="match status" value="1"/>
</dbReference>
<dbReference type="GO" id="GO:0042277">
    <property type="term" value="F:peptide binding"/>
    <property type="evidence" value="ECO:0007669"/>
    <property type="project" value="TreeGrafter"/>
</dbReference>
<evidence type="ECO:0000313" key="3">
    <source>
        <dbReference type="Ensembl" id="ENSEBUP00000019849.1"/>
    </source>
</evidence>
<dbReference type="InterPro" id="IPR024571">
    <property type="entry name" value="ERAP1-like_C_dom"/>
</dbReference>
<name>A0A8C4QSG2_EPTBU</name>
<evidence type="ECO:0000256" key="1">
    <source>
        <dbReference type="ARBA" id="ARBA00010136"/>
    </source>
</evidence>
<evidence type="ECO:0000259" key="2">
    <source>
        <dbReference type="Pfam" id="PF11838"/>
    </source>
</evidence>
<dbReference type="AlphaFoldDB" id="A0A8C4QSG2"/>
<dbReference type="PANTHER" id="PTHR11533">
    <property type="entry name" value="PROTEASE M1 ZINC METALLOPROTEASE"/>
    <property type="match status" value="1"/>
</dbReference>
<keyword evidence="4" id="KW-1185">Reference proteome</keyword>
<dbReference type="Ensembl" id="ENSEBUT00000020425.1">
    <property type="protein sequence ID" value="ENSEBUP00000019849.1"/>
    <property type="gene ID" value="ENSEBUG00000012322.1"/>
</dbReference>
<dbReference type="PANTHER" id="PTHR11533:SF172">
    <property type="entry name" value="AMINOPEPTIDASE N"/>
    <property type="match status" value="1"/>
</dbReference>
<dbReference type="GO" id="GO:0006508">
    <property type="term" value="P:proteolysis"/>
    <property type="evidence" value="ECO:0007669"/>
    <property type="project" value="TreeGrafter"/>
</dbReference>
<dbReference type="GO" id="GO:0043171">
    <property type="term" value="P:peptide catabolic process"/>
    <property type="evidence" value="ECO:0007669"/>
    <property type="project" value="TreeGrafter"/>
</dbReference>
<dbReference type="GO" id="GO:0008270">
    <property type="term" value="F:zinc ion binding"/>
    <property type="evidence" value="ECO:0007669"/>
    <property type="project" value="TreeGrafter"/>
</dbReference>
<reference evidence="3" key="1">
    <citation type="submission" date="2025-08" db="UniProtKB">
        <authorList>
            <consortium name="Ensembl"/>
        </authorList>
    </citation>
    <scope>IDENTIFICATION</scope>
</reference>
<accession>A0A8C4QSG2</accession>
<sequence length="439" mass="50671">YSSSRALSAPEYSIVKPADLSSVFDDISYSKVSTDENKLFFHELSICKVKGSMLDDHNVSLPALVYDIFSTWTNQMGYPCVSINKSGNVLQNHFLMNPTSNVTRISPPNIPFLENDTWVLLNANAVGFYRVHYDDELFSNLLKQLQNNYQVSTYFHLDIVCDAFLAGLMKIEHALSTTIYLVNETKYIPWQTALNNLGYIDLMFSMSMSYGNLPFVFRYMQVSALSTACKYGIAECREIAQKLFKSWMDDSSNKRIHPNLRYTVYCYAIAAGGIEEWEFALNMYKKSSFSMEKAKLLSALACSKEPWILSRLLSYTLEESIIRKQDATKAIISVANNVVGQSLAWSFLKEQWDFIFKQYDFLQKAETQRQERKHLDIAKLKSHDCRRDLVIELRKRFGALATQKEEEDRDVIKKWDTIKEVQKETVQKVIGFGKKKYKE</sequence>
<feature type="domain" description="ERAP1-like C-terminal" evidence="2">
    <location>
        <begin position="118"/>
        <end position="207"/>
    </location>
</feature>
<proteinExistence type="inferred from homology"/>
<dbReference type="GO" id="GO:0005737">
    <property type="term" value="C:cytoplasm"/>
    <property type="evidence" value="ECO:0007669"/>
    <property type="project" value="TreeGrafter"/>
</dbReference>
<protein>
    <recommendedName>
        <fullName evidence="2">ERAP1-like C-terminal domain-containing protein</fullName>
    </recommendedName>
</protein>
<dbReference type="GO" id="GO:0005615">
    <property type="term" value="C:extracellular space"/>
    <property type="evidence" value="ECO:0007669"/>
    <property type="project" value="TreeGrafter"/>
</dbReference>
<dbReference type="GO" id="GO:0005886">
    <property type="term" value="C:plasma membrane"/>
    <property type="evidence" value="ECO:0007669"/>
    <property type="project" value="TreeGrafter"/>
</dbReference>
<dbReference type="GeneTree" id="ENSGT00940000164605"/>
<dbReference type="Proteomes" id="UP000694388">
    <property type="component" value="Unplaced"/>
</dbReference>
<dbReference type="Gene3D" id="1.25.50.20">
    <property type="match status" value="1"/>
</dbReference>
<dbReference type="Pfam" id="PF11838">
    <property type="entry name" value="ERAP1_C"/>
    <property type="match status" value="2"/>
</dbReference>
<reference evidence="3" key="2">
    <citation type="submission" date="2025-09" db="UniProtKB">
        <authorList>
            <consortium name="Ensembl"/>
        </authorList>
    </citation>
    <scope>IDENTIFICATION</scope>
</reference>
<dbReference type="GO" id="GO:0070006">
    <property type="term" value="F:metalloaminopeptidase activity"/>
    <property type="evidence" value="ECO:0007669"/>
    <property type="project" value="TreeGrafter"/>
</dbReference>
<evidence type="ECO:0000313" key="4">
    <source>
        <dbReference type="Proteomes" id="UP000694388"/>
    </source>
</evidence>
<feature type="domain" description="ERAP1-like C-terminal" evidence="2">
    <location>
        <begin position="219"/>
        <end position="360"/>
    </location>
</feature>
<organism evidence="3 4">
    <name type="scientific">Eptatretus burgeri</name>
    <name type="common">Inshore hagfish</name>
    <dbReference type="NCBI Taxonomy" id="7764"/>
    <lineage>
        <taxon>Eukaryota</taxon>
        <taxon>Metazoa</taxon>
        <taxon>Chordata</taxon>
        <taxon>Craniata</taxon>
        <taxon>Vertebrata</taxon>
        <taxon>Cyclostomata</taxon>
        <taxon>Myxini</taxon>
        <taxon>Myxiniformes</taxon>
        <taxon>Myxinidae</taxon>
        <taxon>Eptatretinae</taxon>
        <taxon>Eptatretus</taxon>
    </lineage>
</organism>
<dbReference type="InterPro" id="IPR050344">
    <property type="entry name" value="Peptidase_M1_aminopeptidases"/>
</dbReference>